<dbReference type="InterPro" id="IPR008333">
    <property type="entry name" value="Cbr1-like_FAD-bd_dom"/>
</dbReference>
<gene>
    <name evidence="17" type="ORF">LAME_0D07624G</name>
</gene>
<dbReference type="InterPro" id="IPR017938">
    <property type="entry name" value="Riboflavin_synthase-like_b-brl"/>
</dbReference>
<keyword evidence="18" id="KW-1185">Reference proteome</keyword>
<feature type="binding site" evidence="14">
    <location>
        <position position="121"/>
    </location>
    <ligand>
        <name>FAD</name>
        <dbReference type="ChEBI" id="CHEBI:57692"/>
    </ligand>
</feature>
<dbReference type="FunFam" id="3.40.50.80:FF:000009">
    <property type="entry name" value="NADH-cytochrome b5 reductase"/>
    <property type="match status" value="1"/>
</dbReference>
<evidence type="ECO:0000256" key="4">
    <source>
        <dbReference type="ARBA" id="ARBA00022630"/>
    </source>
</evidence>
<keyword evidence="12" id="KW-0472">Membrane</keyword>
<keyword evidence="7 14" id="KW-0274">FAD</keyword>
<dbReference type="GO" id="GO:0090524">
    <property type="term" value="F:cytochrome-b5 reductase activity, acting on NADH"/>
    <property type="evidence" value="ECO:0007669"/>
    <property type="project" value="UniProtKB-EC"/>
</dbReference>
<name>A0A1G4J9U4_9SACH</name>
<evidence type="ECO:0000313" key="18">
    <source>
        <dbReference type="Proteomes" id="UP000191144"/>
    </source>
</evidence>
<dbReference type="GO" id="GO:0006696">
    <property type="term" value="P:ergosterol biosynthetic process"/>
    <property type="evidence" value="ECO:0007669"/>
    <property type="project" value="TreeGrafter"/>
</dbReference>
<dbReference type="FunFam" id="2.40.30.10:FF:000032">
    <property type="entry name" value="NADH-cytochrome b5 reductase"/>
    <property type="match status" value="1"/>
</dbReference>
<dbReference type="InterPro" id="IPR017927">
    <property type="entry name" value="FAD-bd_FR_type"/>
</dbReference>
<comment type="subcellular location">
    <subcellularLocation>
        <location evidence="2">Mitochondrion outer membrane</location>
        <topology evidence="2">Single-pass membrane protein</topology>
    </subcellularLocation>
</comment>
<dbReference type="Gene3D" id="3.40.50.80">
    <property type="entry name" value="Nucleotide-binding domain of ferredoxin-NADP reductase (FNR) module"/>
    <property type="match status" value="1"/>
</dbReference>
<dbReference type="PRINTS" id="PR00371">
    <property type="entry name" value="FPNCR"/>
</dbReference>
<evidence type="ECO:0000256" key="13">
    <source>
        <dbReference type="ARBA" id="ARBA00047682"/>
    </source>
</evidence>
<keyword evidence="10 15" id="KW-0520">NAD</keyword>
<evidence type="ECO:0000256" key="10">
    <source>
        <dbReference type="ARBA" id="ARBA00023027"/>
    </source>
</evidence>
<sequence>MLTRILRHRATMPLAISSVAIAAAFYNTSTLRNETLKTFNGDGTWVDLPISKIEEVSHDTRRFTFNLPEENQLTGLITASALLAKLQTAKGNNVIRPYTPVSDVSAKGHFDLVIKHYDGGKFTELLFAKKPSDTVAFKGPIKKWEWKPNSFDNITLLGAGSGITPLFQLVHHISQNPEDKTKINLLYGNKTPNDILLKKELDAIQAKYPDQVKIHYFVDKAEGGFEGHTGFITKEYLEKNIPGPGDSHQVFLCGPPPFMQAYSGPKASPQDQGELVGIFKELGHAKDHVFKF</sequence>
<keyword evidence="8" id="KW-1133">Transmembrane helix</keyword>
<accession>A0A1G4J9U4</accession>
<evidence type="ECO:0000256" key="1">
    <source>
        <dbReference type="ARBA" id="ARBA00001974"/>
    </source>
</evidence>
<keyword evidence="9 15" id="KW-0560">Oxidoreductase</keyword>
<reference evidence="18" key="1">
    <citation type="submission" date="2016-03" db="EMBL/GenBank/DDBJ databases">
        <authorList>
            <person name="Devillers Hugo."/>
        </authorList>
    </citation>
    <scope>NUCLEOTIDE SEQUENCE [LARGE SCALE GENOMIC DNA]</scope>
</reference>
<dbReference type="InterPro" id="IPR001433">
    <property type="entry name" value="OxRdtase_FAD/NAD-bd"/>
</dbReference>
<evidence type="ECO:0000313" key="17">
    <source>
        <dbReference type="EMBL" id="SCU86776.1"/>
    </source>
</evidence>
<feature type="binding site" evidence="14">
    <location>
        <position position="97"/>
    </location>
    <ligand>
        <name>FAD</name>
        <dbReference type="ChEBI" id="CHEBI:57692"/>
    </ligand>
</feature>
<dbReference type="EMBL" id="LT598482">
    <property type="protein sequence ID" value="SCU86776.1"/>
    <property type="molecule type" value="Genomic_DNA"/>
</dbReference>
<dbReference type="PANTHER" id="PTHR19370">
    <property type="entry name" value="NADH-CYTOCHROME B5 REDUCTASE"/>
    <property type="match status" value="1"/>
</dbReference>
<dbReference type="PRINTS" id="PR00406">
    <property type="entry name" value="CYTB5RDTASE"/>
</dbReference>
<organism evidence="17 18">
    <name type="scientific">Lachancea meyersii CBS 8951</name>
    <dbReference type="NCBI Taxonomy" id="1266667"/>
    <lineage>
        <taxon>Eukaryota</taxon>
        <taxon>Fungi</taxon>
        <taxon>Dikarya</taxon>
        <taxon>Ascomycota</taxon>
        <taxon>Saccharomycotina</taxon>
        <taxon>Saccharomycetes</taxon>
        <taxon>Saccharomycetales</taxon>
        <taxon>Saccharomycetaceae</taxon>
        <taxon>Lachancea</taxon>
    </lineage>
</organism>
<dbReference type="SUPFAM" id="SSF52343">
    <property type="entry name" value="Ferredoxin reductase-like, C-terminal NADP-linked domain"/>
    <property type="match status" value="1"/>
</dbReference>
<dbReference type="CDD" id="cd06183">
    <property type="entry name" value="cyt_b5_reduct_like"/>
    <property type="match status" value="1"/>
</dbReference>
<dbReference type="Proteomes" id="UP000191144">
    <property type="component" value="Chromosome D"/>
</dbReference>
<keyword evidence="6" id="KW-1000">Mitochondrion outer membrane</keyword>
<evidence type="ECO:0000259" key="16">
    <source>
        <dbReference type="PROSITE" id="PS51384"/>
    </source>
</evidence>
<dbReference type="Gene3D" id="2.40.30.10">
    <property type="entry name" value="Translation factors"/>
    <property type="match status" value="1"/>
</dbReference>
<evidence type="ECO:0000256" key="14">
    <source>
        <dbReference type="PIRSR" id="PIRSR601834-1"/>
    </source>
</evidence>
<comment type="cofactor">
    <cofactor evidence="1 14 15">
        <name>FAD</name>
        <dbReference type="ChEBI" id="CHEBI:57692"/>
    </cofactor>
</comment>
<dbReference type="AlphaFoldDB" id="A0A1G4J9U4"/>
<feature type="binding site" evidence="14">
    <location>
        <position position="115"/>
    </location>
    <ligand>
        <name>FAD</name>
        <dbReference type="ChEBI" id="CHEBI:57692"/>
    </ligand>
</feature>
<evidence type="ECO:0000256" key="3">
    <source>
        <dbReference type="ARBA" id="ARBA00006105"/>
    </source>
</evidence>
<dbReference type="InterPro" id="IPR039261">
    <property type="entry name" value="FNR_nucleotide-bd"/>
</dbReference>
<dbReference type="EC" id="1.6.2.2" evidence="15"/>
<dbReference type="GO" id="GO:0005741">
    <property type="term" value="C:mitochondrial outer membrane"/>
    <property type="evidence" value="ECO:0007669"/>
    <property type="project" value="UniProtKB-SubCell"/>
</dbReference>
<feature type="binding site" evidence="14">
    <location>
        <position position="164"/>
    </location>
    <ligand>
        <name>FAD</name>
        <dbReference type="ChEBI" id="CHEBI:57692"/>
    </ligand>
</feature>
<feature type="domain" description="FAD-binding FR-type" evidence="16">
    <location>
        <begin position="43"/>
        <end position="147"/>
    </location>
</feature>
<dbReference type="InterPro" id="IPR001709">
    <property type="entry name" value="Flavoprot_Pyr_Nucl_cyt_Rdtase"/>
</dbReference>
<feature type="binding site" evidence="14">
    <location>
        <position position="96"/>
    </location>
    <ligand>
        <name>FAD</name>
        <dbReference type="ChEBI" id="CHEBI:57692"/>
    </ligand>
</feature>
<dbReference type="PROSITE" id="PS51384">
    <property type="entry name" value="FAD_FR"/>
    <property type="match status" value="1"/>
</dbReference>
<evidence type="ECO:0000256" key="5">
    <source>
        <dbReference type="ARBA" id="ARBA00022692"/>
    </source>
</evidence>
<dbReference type="OrthoDB" id="432685at2759"/>
<evidence type="ECO:0000256" key="7">
    <source>
        <dbReference type="ARBA" id="ARBA00022827"/>
    </source>
</evidence>
<dbReference type="Pfam" id="PF00175">
    <property type="entry name" value="NAD_binding_1"/>
    <property type="match status" value="1"/>
</dbReference>
<keyword evidence="4 14" id="KW-0285">Flavoprotein</keyword>
<comment type="similarity">
    <text evidence="3 15">Belongs to the flavoprotein pyridine nucleotide cytochrome reductase family.</text>
</comment>
<proteinExistence type="inferred from homology"/>
<evidence type="ECO:0000256" key="12">
    <source>
        <dbReference type="ARBA" id="ARBA00023136"/>
    </source>
</evidence>
<keyword evidence="11" id="KW-0496">Mitochondrion</keyword>
<dbReference type="InterPro" id="IPR001834">
    <property type="entry name" value="CBR-like"/>
</dbReference>
<dbReference type="Pfam" id="PF00970">
    <property type="entry name" value="FAD_binding_6"/>
    <property type="match status" value="1"/>
</dbReference>
<feature type="binding site" evidence="14">
    <location>
        <position position="113"/>
    </location>
    <ligand>
        <name>FAD</name>
        <dbReference type="ChEBI" id="CHEBI:57692"/>
    </ligand>
</feature>
<dbReference type="PANTHER" id="PTHR19370:SF171">
    <property type="entry name" value="NADH-CYTOCHROME B5 REDUCTASE 2"/>
    <property type="match status" value="1"/>
</dbReference>
<feature type="binding site" evidence="14">
    <location>
        <position position="98"/>
    </location>
    <ligand>
        <name>FAD</name>
        <dbReference type="ChEBI" id="CHEBI:57692"/>
    </ligand>
</feature>
<evidence type="ECO:0000256" key="9">
    <source>
        <dbReference type="ARBA" id="ARBA00023002"/>
    </source>
</evidence>
<evidence type="ECO:0000256" key="6">
    <source>
        <dbReference type="ARBA" id="ARBA00022787"/>
    </source>
</evidence>
<comment type="catalytic activity">
    <reaction evidence="13 15">
        <text>2 Fe(III)-[cytochrome b5] + NADH = 2 Fe(II)-[cytochrome b5] + NAD(+) + H(+)</text>
        <dbReference type="Rhea" id="RHEA:46680"/>
        <dbReference type="Rhea" id="RHEA-COMP:10438"/>
        <dbReference type="Rhea" id="RHEA-COMP:10439"/>
        <dbReference type="ChEBI" id="CHEBI:15378"/>
        <dbReference type="ChEBI" id="CHEBI:29033"/>
        <dbReference type="ChEBI" id="CHEBI:29034"/>
        <dbReference type="ChEBI" id="CHEBI:57540"/>
        <dbReference type="ChEBI" id="CHEBI:57945"/>
        <dbReference type="EC" id="1.6.2.2"/>
    </reaction>
</comment>
<evidence type="ECO:0000256" key="2">
    <source>
        <dbReference type="ARBA" id="ARBA00004572"/>
    </source>
</evidence>
<evidence type="ECO:0000256" key="15">
    <source>
        <dbReference type="RuleBase" id="RU361226"/>
    </source>
</evidence>
<keyword evidence="5" id="KW-0812">Transmembrane</keyword>
<protein>
    <recommendedName>
        <fullName evidence="15">NADH-cytochrome b5 reductase</fullName>
        <ecNumber evidence="15">1.6.2.2</ecNumber>
    </recommendedName>
</protein>
<dbReference type="SUPFAM" id="SSF63380">
    <property type="entry name" value="Riboflavin synthase domain-like"/>
    <property type="match status" value="1"/>
</dbReference>
<evidence type="ECO:0000256" key="8">
    <source>
        <dbReference type="ARBA" id="ARBA00022989"/>
    </source>
</evidence>
<evidence type="ECO:0000256" key="11">
    <source>
        <dbReference type="ARBA" id="ARBA00023128"/>
    </source>
</evidence>